<dbReference type="InterPro" id="IPR002933">
    <property type="entry name" value="Peptidase_M20"/>
</dbReference>
<keyword evidence="1" id="KW-0479">Metal-binding</keyword>
<dbReference type="EMBL" id="BRXS01000003">
    <property type="protein sequence ID" value="GLC25668.1"/>
    <property type="molecule type" value="Genomic_DNA"/>
</dbReference>
<dbReference type="Gene3D" id="3.30.70.360">
    <property type="match status" value="1"/>
</dbReference>
<dbReference type="InterPro" id="IPR050072">
    <property type="entry name" value="Peptidase_M20A"/>
</dbReference>
<evidence type="ECO:0000256" key="1">
    <source>
        <dbReference type="ARBA" id="ARBA00022723"/>
    </source>
</evidence>
<reference evidence="5" key="1">
    <citation type="submission" date="2022-08" db="EMBL/GenBank/DDBJ databases">
        <title>Draft genome sequencing of Roseisolibacter agri AW1220.</title>
        <authorList>
            <person name="Tobiishi Y."/>
            <person name="Tonouchi A."/>
        </authorList>
    </citation>
    <scope>NUCLEOTIDE SEQUENCE</scope>
    <source>
        <strain evidence="5">AW1220</strain>
    </source>
</reference>
<sequence length="431" mass="45058">MRRFLPALLLALPAASLAAQPVRKDAAPPSDPAKVATLPAMKRVLDSLRVTNAWTLDQQASICEIPAPPFKEQVRGQELKKRFEQLGLRSVRIDAEGNVIGERPGTAQDGPTVVISGHLDTVFPEGTDVKVKRSTAPDGSARLTAPGIGDDCRGLAVLLSVARAFQQSNVRTPGTILFVGTVGEEGEGNLRGVRRLFNETLKGQVDYFISVDGTGFGVTHKAVGSNRYKISFKGPGGHSFGAFGMPNPAHALGRAVAKIADLQTPADPRTTFSVSILRGGQSVNSIPAEVSMDIDMRSESAEALADLDRRVHAAVDAAVAEEKARYPKSTAALAAAWDTIGIRPAGSQRDDAPIVRAALAAARVLGEQSELSASSTDSNVPIGLGIPAVTIDGGGRGRGSHSLGESYDDTPRGYVGPQWAAVLVAALAGAK</sequence>
<keyword evidence="3" id="KW-0732">Signal</keyword>
<dbReference type="SUPFAM" id="SSF55031">
    <property type="entry name" value="Bacterial exopeptidase dimerisation domain"/>
    <property type="match status" value="1"/>
</dbReference>
<evidence type="ECO:0000256" key="2">
    <source>
        <dbReference type="ARBA" id="ARBA00022801"/>
    </source>
</evidence>
<keyword evidence="2" id="KW-0378">Hydrolase</keyword>
<dbReference type="InterPro" id="IPR011650">
    <property type="entry name" value="Peptidase_M20_dimer"/>
</dbReference>
<protein>
    <submittedName>
        <fullName evidence="5">Aminoacyl-histidine dipeptidase</fullName>
    </submittedName>
</protein>
<dbReference type="Pfam" id="PF01546">
    <property type="entry name" value="Peptidase_M20"/>
    <property type="match status" value="1"/>
</dbReference>
<dbReference type="GO" id="GO:0046872">
    <property type="term" value="F:metal ion binding"/>
    <property type="evidence" value="ECO:0007669"/>
    <property type="project" value="UniProtKB-KW"/>
</dbReference>
<dbReference type="Gene3D" id="3.40.630.10">
    <property type="entry name" value="Zn peptidases"/>
    <property type="match status" value="1"/>
</dbReference>
<dbReference type="Pfam" id="PF07687">
    <property type="entry name" value="M20_dimer"/>
    <property type="match status" value="1"/>
</dbReference>
<organism evidence="5 6">
    <name type="scientific">Roseisolibacter agri</name>
    <dbReference type="NCBI Taxonomy" id="2014610"/>
    <lineage>
        <taxon>Bacteria</taxon>
        <taxon>Pseudomonadati</taxon>
        <taxon>Gemmatimonadota</taxon>
        <taxon>Gemmatimonadia</taxon>
        <taxon>Gemmatimonadales</taxon>
        <taxon>Gemmatimonadaceae</taxon>
        <taxon>Roseisolibacter</taxon>
    </lineage>
</organism>
<dbReference type="InterPro" id="IPR036264">
    <property type="entry name" value="Bact_exopeptidase_dim_dom"/>
</dbReference>
<comment type="caution">
    <text evidence="5">The sequence shown here is derived from an EMBL/GenBank/DDBJ whole genome shotgun (WGS) entry which is preliminary data.</text>
</comment>
<name>A0AA37QF62_9BACT</name>
<feature type="signal peptide" evidence="3">
    <location>
        <begin position="1"/>
        <end position="18"/>
    </location>
</feature>
<dbReference type="PANTHER" id="PTHR43808:SF17">
    <property type="entry name" value="PEPTIDASE M20"/>
    <property type="match status" value="1"/>
</dbReference>
<dbReference type="SUPFAM" id="SSF53187">
    <property type="entry name" value="Zn-dependent exopeptidases"/>
    <property type="match status" value="1"/>
</dbReference>
<dbReference type="Proteomes" id="UP001161325">
    <property type="component" value="Unassembled WGS sequence"/>
</dbReference>
<accession>A0AA37QF62</accession>
<dbReference type="AlphaFoldDB" id="A0AA37QF62"/>
<proteinExistence type="predicted"/>
<evidence type="ECO:0000313" key="5">
    <source>
        <dbReference type="EMBL" id="GLC25668.1"/>
    </source>
</evidence>
<evidence type="ECO:0000259" key="4">
    <source>
        <dbReference type="Pfam" id="PF07687"/>
    </source>
</evidence>
<dbReference type="RefSeq" id="WP_284350124.1">
    <property type="nucleotide sequence ID" value="NZ_BRXS01000003.1"/>
</dbReference>
<feature type="chain" id="PRO_5041366713" evidence="3">
    <location>
        <begin position="19"/>
        <end position="431"/>
    </location>
</feature>
<dbReference type="GO" id="GO:0016787">
    <property type="term" value="F:hydrolase activity"/>
    <property type="evidence" value="ECO:0007669"/>
    <property type="project" value="UniProtKB-KW"/>
</dbReference>
<gene>
    <name evidence="5" type="ORF">rosag_21810</name>
</gene>
<evidence type="ECO:0000256" key="3">
    <source>
        <dbReference type="SAM" id="SignalP"/>
    </source>
</evidence>
<evidence type="ECO:0000313" key="6">
    <source>
        <dbReference type="Proteomes" id="UP001161325"/>
    </source>
</evidence>
<keyword evidence="6" id="KW-1185">Reference proteome</keyword>
<dbReference type="PANTHER" id="PTHR43808">
    <property type="entry name" value="ACETYLORNITHINE DEACETYLASE"/>
    <property type="match status" value="1"/>
</dbReference>
<feature type="domain" description="Peptidase M20 dimerisation" evidence="4">
    <location>
        <begin position="224"/>
        <end position="320"/>
    </location>
</feature>